<organism evidence="2 3">
    <name type="scientific">Echinococcus granulosus</name>
    <name type="common">Hydatid tapeworm</name>
    <dbReference type="NCBI Taxonomy" id="6210"/>
    <lineage>
        <taxon>Eukaryota</taxon>
        <taxon>Metazoa</taxon>
        <taxon>Spiralia</taxon>
        <taxon>Lophotrochozoa</taxon>
        <taxon>Platyhelminthes</taxon>
        <taxon>Cestoda</taxon>
        <taxon>Eucestoda</taxon>
        <taxon>Cyclophyllidea</taxon>
        <taxon>Taeniidae</taxon>
        <taxon>Echinococcus</taxon>
        <taxon>Echinococcus granulosus group</taxon>
    </lineage>
</organism>
<proteinExistence type="predicted"/>
<protein>
    <submittedName>
        <fullName evidence="2">Uncharacterized protein</fullName>
    </submittedName>
</protein>
<dbReference type="AlphaFoldDB" id="W6TZN9"/>
<dbReference type="GeneID" id="36346646"/>
<evidence type="ECO:0000313" key="2">
    <source>
        <dbReference type="EMBL" id="EUB54213.1"/>
    </source>
</evidence>
<gene>
    <name evidence="2" type="ORF">EGR_10931</name>
</gene>
<dbReference type="Proteomes" id="UP000019149">
    <property type="component" value="Unassembled WGS sequence"/>
</dbReference>
<evidence type="ECO:0000313" key="3">
    <source>
        <dbReference type="Proteomes" id="UP000019149"/>
    </source>
</evidence>
<evidence type="ECO:0000256" key="1">
    <source>
        <dbReference type="SAM" id="MobiDB-lite"/>
    </source>
</evidence>
<dbReference type="EMBL" id="APAU02000305">
    <property type="protein sequence ID" value="EUB54213.1"/>
    <property type="molecule type" value="Genomic_DNA"/>
</dbReference>
<sequence>MASHLRQSNVVDKGGGGGSMADHESAYCVRPATSSTMTGIWVCGCAFAISPGRKPVSQLVSR</sequence>
<dbReference type="RefSeq" id="XP_024345409.1">
    <property type="nucleotide sequence ID" value="XM_024500180.1"/>
</dbReference>
<keyword evidence="3" id="KW-1185">Reference proteome</keyword>
<dbReference type="CTD" id="36346646"/>
<feature type="compositionally biased region" description="Polar residues" evidence="1">
    <location>
        <begin position="1"/>
        <end position="10"/>
    </location>
</feature>
<accession>W6TZN9</accession>
<dbReference type="KEGG" id="egl:EGR_10931"/>
<feature type="region of interest" description="Disordered" evidence="1">
    <location>
        <begin position="1"/>
        <end position="22"/>
    </location>
</feature>
<reference evidence="2 3" key="1">
    <citation type="journal article" date="2013" name="Nat. Genet.">
        <title>The genome of the hydatid tapeworm Echinococcus granulosus.</title>
        <authorList>
            <person name="Zheng H."/>
            <person name="Zhang W."/>
            <person name="Zhang L."/>
            <person name="Zhang Z."/>
            <person name="Li J."/>
            <person name="Lu G."/>
            <person name="Zhu Y."/>
            <person name="Wang Y."/>
            <person name="Huang Y."/>
            <person name="Liu J."/>
            <person name="Kang H."/>
            <person name="Chen J."/>
            <person name="Wang L."/>
            <person name="Chen A."/>
            <person name="Yu S."/>
            <person name="Gao Z."/>
            <person name="Jin L."/>
            <person name="Gu W."/>
            <person name="Wang Z."/>
            <person name="Zhao L."/>
            <person name="Shi B."/>
            <person name="Wen H."/>
            <person name="Lin R."/>
            <person name="Jones M.K."/>
            <person name="Brejova B."/>
            <person name="Vinar T."/>
            <person name="Zhao G."/>
            <person name="McManus D.P."/>
            <person name="Chen Z."/>
            <person name="Zhou Y."/>
            <person name="Wang S."/>
        </authorList>
    </citation>
    <scope>NUCLEOTIDE SEQUENCE [LARGE SCALE GENOMIC DNA]</scope>
</reference>
<name>W6TZN9_ECHGR</name>
<comment type="caution">
    <text evidence="2">The sequence shown here is derived from an EMBL/GenBank/DDBJ whole genome shotgun (WGS) entry which is preliminary data.</text>
</comment>